<dbReference type="InterPro" id="IPR006571">
    <property type="entry name" value="TLDc_dom"/>
</dbReference>
<dbReference type="VEuPathDB" id="FungiDB:ASPVEDRAFT_74202"/>
<keyword evidence="3" id="KW-1185">Reference proteome</keyword>
<dbReference type="STRING" id="1036611.A0A1L9PTD5"/>
<gene>
    <name evidence="2" type="ORF">ASPVEDRAFT_74202</name>
</gene>
<dbReference type="OrthoDB" id="5377405at2759"/>
<dbReference type="RefSeq" id="XP_040670474.1">
    <property type="nucleotide sequence ID" value="XM_040816243.1"/>
</dbReference>
<dbReference type="Pfam" id="PF07534">
    <property type="entry name" value="TLD"/>
    <property type="match status" value="1"/>
</dbReference>
<organism evidence="2 3">
    <name type="scientific">Aspergillus versicolor CBS 583.65</name>
    <dbReference type="NCBI Taxonomy" id="1036611"/>
    <lineage>
        <taxon>Eukaryota</taxon>
        <taxon>Fungi</taxon>
        <taxon>Dikarya</taxon>
        <taxon>Ascomycota</taxon>
        <taxon>Pezizomycotina</taxon>
        <taxon>Eurotiomycetes</taxon>
        <taxon>Eurotiomycetidae</taxon>
        <taxon>Eurotiales</taxon>
        <taxon>Aspergillaceae</taxon>
        <taxon>Aspergillus</taxon>
        <taxon>Aspergillus subgen. Nidulantes</taxon>
    </lineage>
</organism>
<evidence type="ECO:0000313" key="3">
    <source>
        <dbReference type="Proteomes" id="UP000184073"/>
    </source>
</evidence>
<protein>
    <recommendedName>
        <fullName evidence="1">TLDc domain-containing protein</fullName>
    </recommendedName>
</protein>
<dbReference type="Proteomes" id="UP000184073">
    <property type="component" value="Unassembled WGS sequence"/>
</dbReference>
<reference evidence="3" key="1">
    <citation type="journal article" date="2017" name="Genome Biol.">
        <title>Comparative genomics reveals high biological diversity and specific adaptations in the industrially and medically important fungal genus Aspergillus.</title>
        <authorList>
            <person name="de Vries R.P."/>
            <person name="Riley R."/>
            <person name="Wiebenga A."/>
            <person name="Aguilar-Osorio G."/>
            <person name="Amillis S."/>
            <person name="Uchima C.A."/>
            <person name="Anderluh G."/>
            <person name="Asadollahi M."/>
            <person name="Askin M."/>
            <person name="Barry K."/>
            <person name="Battaglia E."/>
            <person name="Bayram O."/>
            <person name="Benocci T."/>
            <person name="Braus-Stromeyer S.A."/>
            <person name="Caldana C."/>
            <person name="Canovas D."/>
            <person name="Cerqueira G.C."/>
            <person name="Chen F."/>
            <person name="Chen W."/>
            <person name="Choi C."/>
            <person name="Clum A."/>
            <person name="Dos Santos R.A."/>
            <person name="Damasio A.R."/>
            <person name="Diallinas G."/>
            <person name="Emri T."/>
            <person name="Fekete E."/>
            <person name="Flipphi M."/>
            <person name="Freyberg S."/>
            <person name="Gallo A."/>
            <person name="Gournas C."/>
            <person name="Habgood R."/>
            <person name="Hainaut M."/>
            <person name="Harispe M.L."/>
            <person name="Henrissat B."/>
            <person name="Hilden K.S."/>
            <person name="Hope R."/>
            <person name="Hossain A."/>
            <person name="Karabika E."/>
            <person name="Karaffa L."/>
            <person name="Karanyi Z."/>
            <person name="Krasevec N."/>
            <person name="Kuo A."/>
            <person name="Kusch H."/>
            <person name="LaButti K."/>
            <person name="Lagendijk E.L."/>
            <person name="Lapidus A."/>
            <person name="Levasseur A."/>
            <person name="Lindquist E."/>
            <person name="Lipzen A."/>
            <person name="Logrieco A.F."/>
            <person name="MacCabe A."/>
            <person name="Maekelae M.R."/>
            <person name="Malavazi I."/>
            <person name="Melin P."/>
            <person name="Meyer V."/>
            <person name="Mielnichuk N."/>
            <person name="Miskei M."/>
            <person name="Molnar A.P."/>
            <person name="Mule G."/>
            <person name="Ngan C.Y."/>
            <person name="Orejas M."/>
            <person name="Orosz E."/>
            <person name="Ouedraogo J.P."/>
            <person name="Overkamp K.M."/>
            <person name="Park H.-S."/>
            <person name="Perrone G."/>
            <person name="Piumi F."/>
            <person name="Punt P.J."/>
            <person name="Ram A.F."/>
            <person name="Ramon A."/>
            <person name="Rauscher S."/>
            <person name="Record E."/>
            <person name="Riano-Pachon D.M."/>
            <person name="Robert V."/>
            <person name="Roehrig J."/>
            <person name="Ruller R."/>
            <person name="Salamov A."/>
            <person name="Salih N.S."/>
            <person name="Samson R.A."/>
            <person name="Sandor E."/>
            <person name="Sanguinetti M."/>
            <person name="Schuetze T."/>
            <person name="Sepcic K."/>
            <person name="Shelest E."/>
            <person name="Sherlock G."/>
            <person name="Sophianopoulou V."/>
            <person name="Squina F.M."/>
            <person name="Sun H."/>
            <person name="Susca A."/>
            <person name="Todd R.B."/>
            <person name="Tsang A."/>
            <person name="Unkles S.E."/>
            <person name="van de Wiele N."/>
            <person name="van Rossen-Uffink D."/>
            <person name="Oliveira J.V."/>
            <person name="Vesth T.C."/>
            <person name="Visser J."/>
            <person name="Yu J.-H."/>
            <person name="Zhou M."/>
            <person name="Andersen M.R."/>
            <person name="Archer D.B."/>
            <person name="Baker S.E."/>
            <person name="Benoit I."/>
            <person name="Brakhage A.A."/>
            <person name="Braus G.H."/>
            <person name="Fischer R."/>
            <person name="Frisvad J.C."/>
            <person name="Goldman G.H."/>
            <person name="Houbraken J."/>
            <person name="Oakley B."/>
            <person name="Pocsi I."/>
            <person name="Scazzocchio C."/>
            <person name="Seiboth B."/>
            <person name="vanKuyk P.A."/>
            <person name="Wortman J."/>
            <person name="Dyer P.S."/>
            <person name="Grigoriev I.V."/>
        </authorList>
    </citation>
    <scope>NUCLEOTIDE SEQUENCE [LARGE SCALE GENOMIC DNA]</scope>
    <source>
        <strain evidence="3">CBS 583.65</strain>
    </source>
</reference>
<evidence type="ECO:0000313" key="2">
    <source>
        <dbReference type="EMBL" id="OJJ04712.1"/>
    </source>
</evidence>
<name>A0A1L9PTD5_ASPVE</name>
<accession>A0A1L9PTD5</accession>
<dbReference type="EMBL" id="KV878132">
    <property type="protein sequence ID" value="OJJ04712.1"/>
    <property type="molecule type" value="Genomic_DNA"/>
</dbReference>
<evidence type="ECO:0000259" key="1">
    <source>
        <dbReference type="Pfam" id="PF07534"/>
    </source>
</evidence>
<proteinExistence type="predicted"/>
<sequence>MAEARAIIYRSLLYLSQAPFFGSAVESLTQDDLFRAIVQADYERSRRAYEEGNMSRARTPGDTQRLLFQSLATARDGKYFPVNTDEARKQAERRAFDLPESTREFGQTNYDEDGDEMFHDLLDTLYNVHEHRIPQWFCVPRDRFRTLAKEIRQGDEDELRDLSIPRDDFRAFVKLLLIAHVGRPLVQTVYSEELDQISDCIVRSFAQVPNLGITWDMFEQASHATPALLKGLHRLLSSFYTPLETLDIRDLPNKAGHIASRPILSQLGLIISQSDNFEYDYFELYRYYDMTKHEGEVIDVAKVAEDMTAAEDPITVLISGKTTQTNEKAIFGYYLPFRGHDEHGDVDPCLLFQLSPIHDVFRGDNAGRPGWEICSQSLIFGKKDEGVALVLEEDCKRAVLFHNISGDALYEATAWRGTWQVDVQIEEIEMWVE</sequence>
<dbReference type="GeneID" id="63731754"/>
<dbReference type="AlphaFoldDB" id="A0A1L9PTD5"/>
<feature type="domain" description="TLDc" evidence="1">
    <location>
        <begin position="279"/>
        <end position="431"/>
    </location>
</feature>